<reference evidence="1" key="1">
    <citation type="submission" date="2022-07" db="EMBL/GenBank/DDBJ databases">
        <title>Genome Sequence of Phlebia brevispora.</title>
        <authorList>
            <person name="Buettner E."/>
        </authorList>
    </citation>
    <scope>NUCLEOTIDE SEQUENCE</scope>
    <source>
        <strain evidence="1">MPL23</strain>
    </source>
</reference>
<protein>
    <submittedName>
        <fullName evidence="1">Uncharacterized protein</fullName>
    </submittedName>
</protein>
<accession>A0ACC1T3L7</accession>
<evidence type="ECO:0000313" key="1">
    <source>
        <dbReference type="EMBL" id="KAJ3552264.1"/>
    </source>
</evidence>
<sequence>MPGPAATAYGLETWLQGALLASIAYGTVVTLCFQTFVLLIQDRKKSSWLRQGTLLAYVALTFILSTIFQGASMRLTQDAFVEGRNLPGGPSPADFPVPIDVCNYVMVILTFLSDALLLWRCTIMSRNSIVPDWVSTVVALAAWLTELIIGVLFLVRISHVFIFDSDPLTLGFFCYSLVLNVLATAIIVGRLFVYRRRFARVWGSEHVTQYTGIMAMMVESELLYTAFLILFIVPYIMHNLLESAFLQSLALVQATAALMIVYRVAQGKGWTKDTHAQIATGHTRASTIQFNTVSTARATGSTTVMEELPKSMDDGAQGEQGVCMGEDGAKSV</sequence>
<gene>
    <name evidence="1" type="ORF">NM688_g4239</name>
</gene>
<evidence type="ECO:0000313" key="2">
    <source>
        <dbReference type="Proteomes" id="UP001148662"/>
    </source>
</evidence>
<proteinExistence type="predicted"/>
<dbReference type="Proteomes" id="UP001148662">
    <property type="component" value="Unassembled WGS sequence"/>
</dbReference>
<name>A0ACC1T3L7_9APHY</name>
<keyword evidence="2" id="KW-1185">Reference proteome</keyword>
<dbReference type="EMBL" id="JANHOG010000683">
    <property type="protein sequence ID" value="KAJ3552264.1"/>
    <property type="molecule type" value="Genomic_DNA"/>
</dbReference>
<organism evidence="1 2">
    <name type="scientific">Phlebia brevispora</name>
    <dbReference type="NCBI Taxonomy" id="194682"/>
    <lineage>
        <taxon>Eukaryota</taxon>
        <taxon>Fungi</taxon>
        <taxon>Dikarya</taxon>
        <taxon>Basidiomycota</taxon>
        <taxon>Agaricomycotina</taxon>
        <taxon>Agaricomycetes</taxon>
        <taxon>Polyporales</taxon>
        <taxon>Meruliaceae</taxon>
        <taxon>Phlebia</taxon>
    </lineage>
</organism>
<comment type="caution">
    <text evidence="1">The sequence shown here is derived from an EMBL/GenBank/DDBJ whole genome shotgun (WGS) entry which is preliminary data.</text>
</comment>